<name>A0AAE4NVE1_9EURY</name>
<evidence type="ECO:0000313" key="2">
    <source>
        <dbReference type="EMBL" id="MDV3103548.1"/>
    </source>
</evidence>
<evidence type="ECO:0000256" key="1">
    <source>
        <dbReference type="SAM" id="Phobius"/>
    </source>
</evidence>
<proteinExistence type="predicted"/>
<keyword evidence="1" id="KW-1133">Transmembrane helix</keyword>
<comment type="caution">
    <text evidence="2">The sequence shown here is derived from an EMBL/GenBank/DDBJ whole genome shotgun (WGS) entry which is preliminary data.</text>
</comment>
<keyword evidence="1" id="KW-0472">Membrane</keyword>
<dbReference type="AlphaFoldDB" id="A0AAE4NVE1"/>
<feature type="transmembrane region" description="Helical" evidence="1">
    <location>
        <begin position="14"/>
        <end position="41"/>
    </location>
</feature>
<organism evidence="2 3">
    <name type="scientific">Thermococcus waiotapuensis</name>
    <dbReference type="NCBI Taxonomy" id="90909"/>
    <lineage>
        <taxon>Archaea</taxon>
        <taxon>Methanobacteriati</taxon>
        <taxon>Methanobacteriota</taxon>
        <taxon>Thermococci</taxon>
        <taxon>Thermococcales</taxon>
        <taxon>Thermococcaceae</taxon>
        <taxon>Thermococcus</taxon>
    </lineage>
</organism>
<reference evidence="2 3" key="1">
    <citation type="submission" date="2023-08" db="EMBL/GenBank/DDBJ databases">
        <title>Draft genome sequence of Thermococcus waiotapuensis WT1T, a thermophilic sulphur-dependent archaeon from order Thermococcales.</title>
        <authorList>
            <person name="Manners S.H."/>
            <person name="Carere C.R."/>
            <person name="Dhami M.K."/>
            <person name="Dobson R.C.J."/>
            <person name="Stott M.B."/>
        </authorList>
    </citation>
    <scope>NUCLEOTIDE SEQUENCE [LARGE SCALE GENOMIC DNA]</scope>
    <source>
        <strain evidence="2 3">WT1</strain>
    </source>
</reference>
<sequence>MIEFVMLLGVLGGWFISIITLVIMLVFGKMAGLLGIFLLVLGIELNKFLKKNYMDAVVSNSPRAKEIARHIFEMNELMLLSSYAASLFLYEVIQKYVEIVINVPAG</sequence>
<dbReference type="Proteomes" id="UP001245683">
    <property type="component" value="Unassembled WGS sequence"/>
</dbReference>
<keyword evidence="1" id="KW-0812">Transmembrane</keyword>
<gene>
    <name evidence="2" type="ORF">RBI02_03175</name>
</gene>
<accession>A0AAE4NVE1</accession>
<keyword evidence="3" id="KW-1185">Reference proteome</keyword>
<evidence type="ECO:0000313" key="3">
    <source>
        <dbReference type="Proteomes" id="UP001245683"/>
    </source>
</evidence>
<protein>
    <submittedName>
        <fullName evidence="2">Uncharacterized protein</fullName>
    </submittedName>
</protein>
<dbReference type="RefSeq" id="WP_315340366.1">
    <property type="nucleotide sequence ID" value="NZ_JAVDZE010000001.1"/>
</dbReference>
<dbReference type="EMBL" id="JAVDZE010000001">
    <property type="protein sequence ID" value="MDV3103548.1"/>
    <property type="molecule type" value="Genomic_DNA"/>
</dbReference>